<accession>A0AB39ZAV7</accession>
<proteinExistence type="inferred from homology"/>
<dbReference type="RefSeq" id="XP_016931729.2">
    <property type="nucleotide sequence ID" value="XM_017076240.4"/>
</dbReference>
<dbReference type="GO" id="GO:0006355">
    <property type="term" value="P:regulation of DNA-templated transcription"/>
    <property type="evidence" value="ECO:0007669"/>
    <property type="project" value="InterPro"/>
</dbReference>
<evidence type="ECO:0000256" key="1">
    <source>
        <dbReference type="ARBA" id="ARBA00005456"/>
    </source>
</evidence>
<dbReference type="AlphaFoldDB" id="A0AB39ZAV7"/>
<dbReference type="GO" id="GO:0070176">
    <property type="term" value="C:DRM complex"/>
    <property type="evidence" value="ECO:0007669"/>
    <property type="project" value="InterPro"/>
</dbReference>
<gene>
    <name evidence="4" type="primary">lin-52</name>
</gene>
<organism evidence="3 4">
    <name type="scientific">Drosophila suzukii</name>
    <name type="common">Spotted-wing drosophila fruit fly</name>
    <dbReference type="NCBI Taxonomy" id="28584"/>
    <lineage>
        <taxon>Eukaryota</taxon>
        <taxon>Metazoa</taxon>
        <taxon>Ecdysozoa</taxon>
        <taxon>Arthropoda</taxon>
        <taxon>Hexapoda</taxon>
        <taxon>Insecta</taxon>
        <taxon>Pterygota</taxon>
        <taxon>Neoptera</taxon>
        <taxon>Endopterygota</taxon>
        <taxon>Diptera</taxon>
        <taxon>Brachycera</taxon>
        <taxon>Muscomorpha</taxon>
        <taxon>Ephydroidea</taxon>
        <taxon>Drosophilidae</taxon>
        <taxon>Drosophila</taxon>
        <taxon>Sophophora</taxon>
    </lineage>
</organism>
<evidence type="ECO:0000313" key="3">
    <source>
        <dbReference type="Proteomes" id="UP001652628"/>
    </source>
</evidence>
<evidence type="ECO:0000256" key="2">
    <source>
        <dbReference type="SAM" id="MobiDB-lite"/>
    </source>
</evidence>
<dbReference type="Pfam" id="PF10044">
    <property type="entry name" value="LIN52"/>
    <property type="match status" value="1"/>
</dbReference>
<dbReference type="PANTHER" id="PTHR31489">
    <property type="entry name" value="LIN52 FAMILY MEMBER"/>
    <property type="match status" value="1"/>
</dbReference>
<name>A0AB39ZAV7_DROSZ</name>
<sequence length="156" mass="17532">MSNAEQAVELFATETVLKAGEEVADAPADSRSTLAAGEEVPEGKEKPDTPEDELISMETLRASPVQWPERFPGMDEFLTMSDTPIYTRTTDYANNLTSEDMAKINQLSLLSPEELIDKIKSMHDEIYQLGLREAKEMTRGKLLGIFDRDRLPKRQP</sequence>
<dbReference type="InterPro" id="IPR018737">
    <property type="entry name" value="DREAM_LIN52"/>
</dbReference>
<dbReference type="Proteomes" id="UP001652628">
    <property type="component" value="Chromosome X"/>
</dbReference>
<evidence type="ECO:0000313" key="4">
    <source>
        <dbReference type="RefSeq" id="XP_016931729.2"/>
    </source>
</evidence>
<protein>
    <submittedName>
        <fullName evidence="4">Protein lin-52 homolog</fullName>
    </submittedName>
</protein>
<comment type="similarity">
    <text evidence="1">Belongs to the lin-52 family.</text>
</comment>
<reference evidence="4" key="1">
    <citation type="submission" date="2025-08" db="UniProtKB">
        <authorList>
            <consortium name="RefSeq"/>
        </authorList>
    </citation>
    <scope>IDENTIFICATION</scope>
</reference>
<feature type="region of interest" description="Disordered" evidence="2">
    <location>
        <begin position="21"/>
        <end position="51"/>
    </location>
</feature>
<dbReference type="PANTHER" id="PTHR31489:SF2">
    <property type="entry name" value="PROTEIN LIN-52 HOMOLOG"/>
    <property type="match status" value="1"/>
</dbReference>
<dbReference type="CTD" id="31499"/>
<dbReference type="GeneID" id="108011154"/>
<keyword evidence="3" id="KW-1185">Reference proteome</keyword>